<dbReference type="PANTHER" id="PTHR48200:SF1">
    <property type="entry name" value="AMINOTRANSFERASE-LIKE PLANT MOBILE DOMAIN-CONTAINING PROTEIN"/>
    <property type="match status" value="1"/>
</dbReference>
<dbReference type="EMBL" id="SMMG02000003">
    <property type="protein sequence ID" value="KAA3481525.1"/>
    <property type="molecule type" value="Genomic_DNA"/>
</dbReference>
<protein>
    <submittedName>
        <fullName evidence="1">Coiled-coil domain-containing protein 102A-like protein</fullName>
    </submittedName>
</protein>
<name>A0A5B6WKA5_9ROSI</name>
<reference evidence="2" key="1">
    <citation type="journal article" date="2019" name="Plant Biotechnol. J.">
        <title>Genome sequencing of the Australian wild diploid species Gossypium australe highlights disease resistance and delayed gland morphogenesis.</title>
        <authorList>
            <person name="Cai Y."/>
            <person name="Cai X."/>
            <person name="Wang Q."/>
            <person name="Wang P."/>
            <person name="Zhang Y."/>
            <person name="Cai C."/>
            <person name="Xu Y."/>
            <person name="Wang K."/>
            <person name="Zhou Z."/>
            <person name="Wang C."/>
            <person name="Geng S."/>
            <person name="Li B."/>
            <person name="Dong Q."/>
            <person name="Hou Y."/>
            <person name="Wang H."/>
            <person name="Ai P."/>
            <person name="Liu Z."/>
            <person name="Yi F."/>
            <person name="Sun M."/>
            <person name="An G."/>
            <person name="Cheng J."/>
            <person name="Zhang Y."/>
            <person name="Shi Q."/>
            <person name="Xie Y."/>
            <person name="Shi X."/>
            <person name="Chang Y."/>
            <person name="Huang F."/>
            <person name="Chen Y."/>
            <person name="Hong S."/>
            <person name="Mi L."/>
            <person name="Sun Q."/>
            <person name="Zhang L."/>
            <person name="Zhou B."/>
            <person name="Peng R."/>
            <person name="Zhang X."/>
            <person name="Liu F."/>
        </authorList>
    </citation>
    <scope>NUCLEOTIDE SEQUENCE [LARGE SCALE GENOMIC DNA]</scope>
    <source>
        <strain evidence="2">cv. PA1801</strain>
    </source>
</reference>
<proteinExistence type="predicted"/>
<comment type="caution">
    <text evidence="1">The sequence shown here is derived from an EMBL/GenBank/DDBJ whole genome shotgun (WGS) entry which is preliminary data.</text>
</comment>
<keyword evidence="2" id="KW-1185">Reference proteome</keyword>
<organism evidence="1 2">
    <name type="scientific">Gossypium australe</name>
    <dbReference type="NCBI Taxonomy" id="47621"/>
    <lineage>
        <taxon>Eukaryota</taxon>
        <taxon>Viridiplantae</taxon>
        <taxon>Streptophyta</taxon>
        <taxon>Embryophyta</taxon>
        <taxon>Tracheophyta</taxon>
        <taxon>Spermatophyta</taxon>
        <taxon>Magnoliopsida</taxon>
        <taxon>eudicotyledons</taxon>
        <taxon>Gunneridae</taxon>
        <taxon>Pentapetalae</taxon>
        <taxon>rosids</taxon>
        <taxon>malvids</taxon>
        <taxon>Malvales</taxon>
        <taxon>Malvaceae</taxon>
        <taxon>Malvoideae</taxon>
        <taxon>Gossypium</taxon>
    </lineage>
</organism>
<evidence type="ECO:0000313" key="1">
    <source>
        <dbReference type="EMBL" id="KAA3481525.1"/>
    </source>
</evidence>
<dbReference type="PANTHER" id="PTHR48200">
    <property type="entry name" value="PROTEIN, PUTATIVE-RELATED"/>
    <property type="match status" value="1"/>
</dbReference>
<sequence length="145" mass="16948">MSRGPNQAKRRNQILRDLILAYPDKKKRVDIFALSIDGLVIFPKTLGHIDEAVLDLFDWLDKRVTPFPAIFVETFRSLNACRKAGEDEDVDWIAPWMIPDEILYRCEDFDWVPLLEIWRAVGYAPLLVLRQYRSRQFILATQGLV</sequence>
<accession>A0A5B6WKA5</accession>
<dbReference type="AlphaFoldDB" id="A0A5B6WKA5"/>
<evidence type="ECO:0000313" key="2">
    <source>
        <dbReference type="Proteomes" id="UP000325315"/>
    </source>
</evidence>
<dbReference type="Proteomes" id="UP000325315">
    <property type="component" value="Unassembled WGS sequence"/>
</dbReference>
<gene>
    <name evidence="1" type="ORF">EPI10_021884</name>
</gene>
<dbReference type="OrthoDB" id="999524at2759"/>